<dbReference type="AlphaFoldDB" id="A0A5K3G5L6"/>
<organism evidence="1">
    <name type="scientific">Mesocestoides corti</name>
    <name type="common">Flatworm</name>
    <dbReference type="NCBI Taxonomy" id="53468"/>
    <lineage>
        <taxon>Eukaryota</taxon>
        <taxon>Metazoa</taxon>
        <taxon>Spiralia</taxon>
        <taxon>Lophotrochozoa</taxon>
        <taxon>Platyhelminthes</taxon>
        <taxon>Cestoda</taxon>
        <taxon>Eucestoda</taxon>
        <taxon>Cyclophyllidea</taxon>
        <taxon>Mesocestoididae</taxon>
        <taxon>Mesocestoides</taxon>
    </lineage>
</organism>
<evidence type="ECO:0000313" key="1">
    <source>
        <dbReference type="WBParaSite" id="MCU_014754-RA"/>
    </source>
</evidence>
<dbReference type="WBParaSite" id="MCU_014754-RA">
    <property type="protein sequence ID" value="MCU_014754-RA"/>
    <property type="gene ID" value="MCU_014754"/>
</dbReference>
<protein>
    <submittedName>
        <fullName evidence="1">Ovule protein</fullName>
    </submittedName>
</protein>
<name>A0A5K3G5L6_MESCO</name>
<sequence length="70" mass="7870">MSITNHSTSINSFFKAFLPQYLRSTLSHNASPFFKQLHQQHTTNDVSSGSRCFLSTCSLPPRICLSYSSL</sequence>
<reference evidence="1" key="1">
    <citation type="submission" date="2019-11" db="UniProtKB">
        <authorList>
            <consortium name="WormBaseParasite"/>
        </authorList>
    </citation>
    <scope>IDENTIFICATION</scope>
</reference>
<proteinExistence type="predicted"/>
<accession>A0A5K3G5L6</accession>